<keyword evidence="2 5" id="KW-0378">Hydrolase</keyword>
<name>A0A842HU92_9BURK</name>
<evidence type="ECO:0000256" key="2">
    <source>
        <dbReference type="RuleBase" id="RU361185"/>
    </source>
</evidence>
<dbReference type="EMBL" id="JACJUU010000008">
    <property type="protein sequence ID" value="MBC2770375.1"/>
    <property type="molecule type" value="Genomic_DNA"/>
</dbReference>
<dbReference type="GO" id="GO:0030246">
    <property type="term" value="F:carbohydrate binding"/>
    <property type="evidence" value="ECO:0007669"/>
    <property type="project" value="InterPro"/>
</dbReference>
<keyword evidence="6" id="KW-1185">Reference proteome</keyword>
<organism evidence="5 6">
    <name type="scientific">Pusillimonas minor</name>
    <dbReference type="NCBI Taxonomy" id="2697024"/>
    <lineage>
        <taxon>Bacteria</taxon>
        <taxon>Pseudomonadati</taxon>
        <taxon>Pseudomonadota</taxon>
        <taxon>Betaproteobacteria</taxon>
        <taxon>Burkholderiales</taxon>
        <taxon>Alcaligenaceae</taxon>
        <taxon>Pusillimonas</taxon>
    </lineage>
</organism>
<dbReference type="AlphaFoldDB" id="A0A842HU92"/>
<evidence type="ECO:0000256" key="1">
    <source>
        <dbReference type="ARBA" id="ARBA00007806"/>
    </source>
</evidence>
<evidence type="ECO:0000313" key="6">
    <source>
        <dbReference type="Proteomes" id="UP000545386"/>
    </source>
</evidence>
<dbReference type="InterPro" id="IPR051816">
    <property type="entry name" value="Glycosyl_Hydrolase_31"/>
</dbReference>
<dbReference type="InterPro" id="IPR013780">
    <property type="entry name" value="Glyco_hydro_b"/>
</dbReference>
<dbReference type="RefSeq" id="WP_185780058.1">
    <property type="nucleotide sequence ID" value="NZ_JACJUU010000008.1"/>
</dbReference>
<feature type="domain" description="Glycosyl hydrolase family 31 C-terminal" evidence="4">
    <location>
        <begin position="573"/>
        <end position="658"/>
    </location>
</feature>
<dbReference type="Proteomes" id="UP000545386">
    <property type="component" value="Unassembled WGS sequence"/>
</dbReference>
<dbReference type="PANTHER" id="PTHR43863:SF2">
    <property type="entry name" value="MALTASE-GLUCOAMYLASE"/>
    <property type="match status" value="1"/>
</dbReference>
<comment type="similarity">
    <text evidence="1 2">Belongs to the glycosyl hydrolase 31 family.</text>
</comment>
<dbReference type="CDD" id="cd14752">
    <property type="entry name" value="GH31_N"/>
    <property type="match status" value="1"/>
</dbReference>
<dbReference type="Pfam" id="PF01055">
    <property type="entry name" value="Glyco_hydro_31_2nd"/>
    <property type="match status" value="1"/>
</dbReference>
<gene>
    <name evidence="5" type="ORF">GTU67_10685</name>
</gene>
<dbReference type="SUPFAM" id="SSF74650">
    <property type="entry name" value="Galactose mutarotase-like"/>
    <property type="match status" value="1"/>
</dbReference>
<dbReference type="Gene3D" id="2.60.40.1180">
    <property type="entry name" value="Golgi alpha-mannosidase II"/>
    <property type="match status" value="1"/>
</dbReference>
<dbReference type="InterPro" id="IPR000322">
    <property type="entry name" value="Glyco_hydro_31_TIM"/>
</dbReference>
<comment type="caution">
    <text evidence="5">The sequence shown here is derived from an EMBL/GenBank/DDBJ whole genome shotgun (WGS) entry which is preliminary data.</text>
</comment>
<dbReference type="Gene3D" id="3.20.20.80">
    <property type="entry name" value="Glycosidases"/>
    <property type="match status" value="1"/>
</dbReference>
<dbReference type="SUPFAM" id="SSF51445">
    <property type="entry name" value="(Trans)glycosidases"/>
    <property type="match status" value="1"/>
</dbReference>
<reference evidence="5 6" key="1">
    <citation type="submission" date="2020-08" db="EMBL/GenBank/DDBJ databases">
        <title>Paraeoetvoesia sp. YC-7-48 draft genome sequence.</title>
        <authorList>
            <person name="Yao L."/>
        </authorList>
    </citation>
    <scope>NUCLEOTIDE SEQUENCE [LARGE SCALE GENOMIC DNA]</scope>
    <source>
        <strain evidence="6">YC-7-48</strain>
    </source>
</reference>
<protein>
    <submittedName>
        <fullName evidence="5">Glycoside hydrolase family 31 protein</fullName>
    </submittedName>
</protein>
<evidence type="ECO:0000313" key="5">
    <source>
        <dbReference type="EMBL" id="MBC2770375.1"/>
    </source>
</evidence>
<dbReference type="Gene3D" id="2.60.40.1760">
    <property type="entry name" value="glycosyl hydrolase (family 31)"/>
    <property type="match status" value="1"/>
</dbReference>
<dbReference type="SUPFAM" id="SSF51011">
    <property type="entry name" value="Glycosyl hydrolase domain"/>
    <property type="match status" value="1"/>
</dbReference>
<dbReference type="InterPro" id="IPR011013">
    <property type="entry name" value="Gal_mutarotase_sf_dom"/>
</dbReference>
<dbReference type="PANTHER" id="PTHR43863">
    <property type="entry name" value="HYDROLASE, PUTATIVE (AFU_ORTHOLOGUE AFUA_1G03140)-RELATED"/>
    <property type="match status" value="1"/>
</dbReference>
<dbReference type="GO" id="GO:0005975">
    <property type="term" value="P:carbohydrate metabolic process"/>
    <property type="evidence" value="ECO:0007669"/>
    <property type="project" value="InterPro"/>
</dbReference>
<evidence type="ECO:0000259" key="4">
    <source>
        <dbReference type="Pfam" id="PF21365"/>
    </source>
</evidence>
<feature type="domain" description="Glycoside hydrolase family 31 TIM barrel" evidence="3">
    <location>
        <begin position="246"/>
        <end position="562"/>
    </location>
</feature>
<dbReference type="InterPro" id="IPR017853">
    <property type="entry name" value="GH"/>
</dbReference>
<dbReference type="GO" id="GO:0004553">
    <property type="term" value="F:hydrolase activity, hydrolyzing O-glycosyl compounds"/>
    <property type="evidence" value="ECO:0007669"/>
    <property type="project" value="InterPro"/>
</dbReference>
<accession>A0A842HU92</accession>
<sequence length="737" mass="80184">MSPKSDLENVKPIDLLKFISAKSTTVDFQIADTDFCLRIEAHAPGVFRLQCGAQALLSPEKPSARALRHAEMLLVRPEPVSELAVSSVLDGAGNAWCIEQGDIALEIQADGCWSLHRGEHLLLASGTPALQQGATDAGLVWHANFELDDEESLFGLGEATGDFDRRGQTLVSDLPASRALPLLWCPTGWGVYANTLSRVQHDLGHTHPGLYTLALHDDVLDVFLFAGDPSEILNQYTALTGRAGQPGLWPMGVWLDQAPGQSTAELLSAARGLREAAFSFDAVRLTGPAPYGFQADKPVFEWDTGRVPDPKALVAEFGKLNAQLAVPTFPGVLADTVLFEEWEDRGWLLINDDDGGAHVFDGTPASGGRPFGLLDLTNKDVYKTWSERQRQVFDDGIGAPVCDAQFNIPDGITARGGETGAQLRVVYPLLARRALFDAVAGHKTPQEGVVFSNDLFPAVQRFAWQSGPAVSNDWAGFQHSLRTALSVGASGVPVQMHTLGNAAASVANLTPELYVRWLAACVFSANFSFQAASALLPQAFDAQTQALVKHWLQWRYRLVPYVLGIIEDAVRTGLPVQRTMAMVFPDDVVAHAWDTQYMLGPALLVAPATQPGRQVKVYLPEGAAWWDLNTGWRYEGGTTLLVDAGLDTLPVFGREGQMLCLGPVAPHTAEFNSARLLEEVWLFGMPEHSPAVMRNKIRVMQMQGSSYIKGLEGLKILPSEGLEVKRRGAEVRISRMR</sequence>
<evidence type="ECO:0000259" key="3">
    <source>
        <dbReference type="Pfam" id="PF01055"/>
    </source>
</evidence>
<keyword evidence="2" id="KW-0326">Glycosidase</keyword>
<dbReference type="Pfam" id="PF21365">
    <property type="entry name" value="Glyco_hydro_31_3rd"/>
    <property type="match status" value="1"/>
</dbReference>
<proteinExistence type="inferred from homology"/>
<dbReference type="InterPro" id="IPR048395">
    <property type="entry name" value="Glyco_hydro_31_C"/>
</dbReference>